<name>A0A179VBQ9_9MYCO</name>
<dbReference type="RefSeq" id="WP_131809314.1">
    <property type="nucleotide sequence ID" value="NZ_LQYE01000007.1"/>
</dbReference>
<comment type="caution">
    <text evidence="2">The sequence shown here is derived from an EMBL/GenBank/DDBJ whole genome shotgun (WGS) entry which is preliminary data.</text>
</comment>
<protein>
    <submittedName>
        <fullName evidence="2">Uncharacterized protein</fullName>
    </submittedName>
</protein>
<proteinExistence type="predicted"/>
<evidence type="ECO:0000313" key="3">
    <source>
        <dbReference type="Proteomes" id="UP000186919"/>
    </source>
</evidence>
<sequence>MTNPESAVISEIEALVDAQLAQEPSSRTHTELRQTYCACGRSWHGLPTEHCPGTHEAGTGPAPRRFDYSFPGSVMSIDPFTLCHSRVALLHDRLKATRQMTRSDRSQGSVQLLAVTETDTGTGAQRVLGYVTCHGLKELSDAYNRNPVPPICPSAPFSYRLNKLAADGFTVQDSRPITQQRAAELLLDARMATLLLMMSDPPDVPEILAHFREHPSYPPGSSRKTRRQRARQQRNRR</sequence>
<dbReference type="AlphaFoldDB" id="A0A179VBQ9"/>
<organism evidence="2 3">
    <name type="scientific">Mycobacteroides immunogenum</name>
    <dbReference type="NCBI Taxonomy" id="83262"/>
    <lineage>
        <taxon>Bacteria</taxon>
        <taxon>Bacillati</taxon>
        <taxon>Actinomycetota</taxon>
        <taxon>Actinomycetes</taxon>
        <taxon>Mycobacteriales</taxon>
        <taxon>Mycobacteriaceae</taxon>
        <taxon>Mycobacteroides</taxon>
    </lineage>
</organism>
<dbReference type="EMBL" id="LQYE01000007">
    <property type="protein sequence ID" value="OAT69339.1"/>
    <property type="molecule type" value="Genomic_DNA"/>
</dbReference>
<feature type="region of interest" description="Disordered" evidence="1">
    <location>
        <begin position="212"/>
        <end position="237"/>
    </location>
</feature>
<evidence type="ECO:0000313" key="2">
    <source>
        <dbReference type="EMBL" id="OAT69339.1"/>
    </source>
</evidence>
<reference evidence="2 3" key="1">
    <citation type="submission" date="2016-01" db="EMBL/GenBank/DDBJ databases">
        <title>Mycobacterium immunogenum strain CD11_6 genome sequencing and assembly.</title>
        <authorList>
            <person name="Kaur G."/>
            <person name="Nair G.R."/>
            <person name="Mayilraj S."/>
        </authorList>
    </citation>
    <scope>NUCLEOTIDE SEQUENCE [LARGE SCALE GENOMIC DNA]</scope>
    <source>
        <strain evidence="2 3">CD11-6</strain>
    </source>
</reference>
<feature type="compositionally biased region" description="Basic residues" evidence="1">
    <location>
        <begin position="223"/>
        <end position="237"/>
    </location>
</feature>
<evidence type="ECO:0000256" key="1">
    <source>
        <dbReference type="SAM" id="MobiDB-lite"/>
    </source>
</evidence>
<accession>A0A179VBQ9</accession>
<dbReference type="Proteomes" id="UP000186919">
    <property type="component" value="Unassembled WGS sequence"/>
</dbReference>
<gene>
    <name evidence="2" type="ORF">AWB85_21490</name>
</gene>